<name>A0AA46K8B2_SERMA</name>
<dbReference type="EMBL" id="VFMJ01000001">
    <property type="protein sequence ID" value="TQI86328.1"/>
    <property type="molecule type" value="Genomic_DNA"/>
</dbReference>
<dbReference type="Proteomes" id="UP000320710">
    <property type="component" value="Unassembled WGS sequence"/>
</dbReference>
<comment type="caution">
    <text evidence="2">The sequence shown here is derived from an EMBL/GenBank/DDBJ whole genome shotgun (WGS) entry which is preliminary data.</text>
</comment>
<feature type="transmembrane region" description="Helical" evidence="1">
    <location>
        <begin position="7"/>
        <end position="30"/>
    </location>
</feature>
<gene>
    <name evidence="2" type="ORF">FHU12_3936</name>
</gene>
<evidence type="ECO:0000313" key="3">
    <source>
        <dbReference type="Proteomes" id="UP000320710"/>
    </source>
</evidence>
<keyword evidence="1" id="KW-0472">Membrane</keyword>
<evidence type="ECO:0000256" key="1">
    <source>
        <dbReference type="SAM" id="Phobius"/>
    </source>
</evidence>
<protein>
    <submittedName>
        <fullName evidence="2">Uncharacterized protein</fullName>
    </submittedName>
</protein>
<organism evidence="2 3">
    <name type="scientific">Serratia marcescens</name>
    <dbReference type="NCBI Taxonomy" id="615"/>
    <lineage>
        <taxon>Bacteria</taxon>
        <taxon>Pseudomonadati</taxon>
        <taxon>Pseudomonadota</taxon>
        <taxon>Gammaproteobacteria</taxon>
        <taxon>Enterobacterales</taxon>
        <taxon>Yersiniaceae</taxon>
        <taxon>Serratia</taxon>
    </lineage>
</organism>
<keyword evidence="1" id="KW-1133">Transmembrane helix</keyword>
<feature type="transmembrane region" description="Helical" evidence="1">
    <location>
        <begin position="76"/>
        <end position="99"/>
    </location>
</feature>
<feature type="transmembrane region" description="Helical" evidence="1">
    <location>
        <begin position="42"/>
        <end position="64"/>
    </location>
</feature>
<proteinExistence type="predicted"/>
<sequence length="132" mass="15312">MKKLNKVIVWSSPLILLINMIILYSSSVILSLDLSKFHELKYSFYLFSIFITPIMLVLYVVSIFNYRKNKWHSSTAMIVIMVATLIANAVSFPFAYHYFYKNDSITIATFILSSLLGLYVCWVLYCNKKNLA</sequence>
<keyword evidence="1" id="KW-0812">Transmembrane</keyword>
<evidence type="ECO:0000313" key="2">
    <source>
        <dbReference type="EMBL" id="TQI86328.1"/>
    </source>
</evidence>
<accession>A0AA46K8B2</accession>
<reference evidence="2 3" key="1">
    <citation type="submission" date="2019-06" db="EMBL/GenBank/DDBJ databases">
        <authorList>
            <person name="Deangelis K."/>
            <person name="Huntemann M."/>
            <person name="Clum A."/>
            <person name="Pillay M."/>
            <person name="Palaniappan K."/>
            <person name="Varghese N."/>
            <person name="Mikhailova N."/>
            <person name="Stamatis D."/>
            <person name="Reddy T."/>
            <person name="Daum C."/>
            <person name="Shapiro N."/>
            <person name="Ivanova N."/>
            <person name="Kyrpides N."/>
            <person name="Woyke T."/>
        </authorList>
    </citation>
    <scope>NUCLEOTIDE SEQUENCE [LARGE SCALE GENOMIC DNA]</scope>
    <source>
        <strain evidence="2 3">106R</strain>
    </source>
</reference>
<dbReference type="AlphaFoldDB" id="A0AA46K8B2"/>
<reference evidence="2 3" key="2">
    <citation type="submission" date="2019-07" db="EMBL/GenBank/DDBJ databases">
        <title>Investigation of anaerobic lignin degradation for improved lignocellulosic biofuels.</title>
        <authorList>
            <person name="Deangelis K.PhD."/>
        </authorList>
    </citation>
    <scope>NUCLEOTIDE SEQUENCE [LARGE SCALE GENOMIC DNA]</scope>
    <source>
        <strain evidence="2 3">106R</strain>
    </source>
</reference>
<feature type="transmembrane region" description="Helical" evidence="1">
    <location>
        <begin position="105"/>
        <end position="125"/>
    </location>
</feature>